<dbReference type="PANTHER" id="PTHR37456">
    <property type="entry name" value="SI:CH211-266K2.1"/>
    <property type="match status" value="1"/>
</dbReference>
<keyword evidence="2" id="KW-0812">Transmembrane</keyword>
<dbReference type="InterPro" id="IPR050938">
    <property type="entry name" value="Collagen_Structural_Proteins"/>
</dbReference>
<proteinExistence type="predicted"/>
<organism evidence="3">
    <name type="scientific">Cryptomonas curvata</name>
    <dbReference type="NCBI Taxonomy" id="233186"/>
    <lineage>
        <taxon>Eukaryota</taxon>
        <taxon>Cryptophyceae</taxon>
        <taxon>Cryptomonadales</taxon>
        <taxon>Cryptomonadaceae</taxon>
        <taxon>Cryptomonas</taxon>
    </lineage>
</organism>
<dbReference type="EMBL" id="HBEZ01053416">
    <property type="protein sequence ID" value="CAD8655657.1"/>
    <property type="molecule type" value="Transcribed_RNA"/>
</dbReference>
<name>A0A7S0QRL4_9CRYP</name>
<accession>A0A7S0QRL4</accession>
<evidence type="ECO:0000313" key="3">
    <source>
        <dbReference type="EMBL" id="CAD8655657.1"/>
    </source>
</evidence>
<keyword evidence="2" id="KW-1133">Transmembrane helix</keyword>
<evidence type="ECO:0000256" key="2">
    <source>
        <dbReference type="SAM" id="Phobius"/>
    </source>
</evidence>
<dbReference type="AlphaFoldDB" id="A0A7S0QRL4"/>
<dbReference type="Pfam" id="PF01391">
    <property type="entry name" value="Collagen"/>
    <property type="match status" value="2"/>
</dbReference>
<keyword evidence="2" id="KW-0472">Membrane</keyword>
<dbReference type="InterPro" id="IPR008160">
    <property type="entry name" value="Collagen"/>
</dbReference>
<gene>
    <name evidence="3" type="ORF">CCUR1050_LOCUS29319</name>
</gene>
<dbReference type="PANTHER" id="PTHR37456:SF4">
    <property type="entry name" value="COLLAGEN ALPHA-1(XXIII) CHAIN"/>
    <property type="match status" value="1"/>
</dbReference>
<reference evidence="3" key="1">
    <citation type="submission" date="2021-01" db="EMBL/GenBank/DDBJ databases">
        <authorList>
            <person name="Corre E."/>
            <person name="Pelletier E."/>
            <person name="Niang G."/>
            <person name="Scheremetjew M."/>
            <person name="Finn R."/>
            <person name="Kale V."/>
            <person name="Holt S."/>
            <person name="Cochrane G."/>
            <person name="Meng A."/>
            <person name="Brown T."/>
            <person name="Cohen L."/>
        </authorList>
    </citation>
    <scope>NUCLEOTIDE SEQUENCE</scope>
    <source>
        <strain evidence="3">CCAP979/52</strain>
    </source>
</reference>
<protein>
    <submittedName>
        <fullName evidence="3">Uncharacterized protein</fullName>
    </submittedName>
</protein>
<feature type="compositionally biased region" description="Gly residues" evidence="1">
    <location>
        <begin position="143"/>
        <end position="152"/>
    </location>
</feature>
<feature type="region of interest" description="Disordered" evidence="1">
    <location>
        <begin position="177"/>
        <end position="200"/>
    </location>
</feature>
<feature type="region of interest" description="Disordered" evidence="1">
    <location>
        <begin position="104"/>
        <end position="164"/>
    </location>
</feature>
<sequence>MNWTSRHCFEESPMAKRRTWLVLPISIVAAILTAQFLISKPAVRVELDDLVDPDNVNPQRVVDVFNDLDQSASSTMARIRNTLKKAKLLLDKKLSIIVDTQTLKTGGLPGPPGPPGSKGAPGYQGTLGAEGDRGSQGPVGPQGAAGVGGLEGPRGDTGAVGAQGERGVVGTIGPAGFPGPMGPKGPLGTPGSRGARGNRGQSGYPGLIGAQGMPGLKGPRGPPGVFQAKDIGKACTGFGGRVFRGVCLKGISLEGNFDNVPPGCSAYVPDMMWGEDQYKEIFGLFGNKIPRNPRLASIGNNGGLCGNFLAIASYTQRENNNQVYLRSPTFNWQPPPSWVNNNCWWNWRSWSVVCDQSNVQNCHLHHDSSSYAVYACKVE</sequence>
<feature type="transmembrane region" description="Helical" evidence="2">
    <location>
        <begin position="20"/>
        <end position="38"/>
    </location>
</feature>
<evidence type="ECO:0000256" key="1">
    <source>
        <dbReference type="SAM" id="MobiDB-lite"/>
    </source>
</evidence>